<dbReference type="SUPFAM" id="SSF51569">
    <property type="entry name" value="Aldolase"/>
    <property type="match status" value="1"/>
</dbReference>
<dbReference type="InterPro" id="IPR001585">
    <property type="entry name" value="TAL/FSA"/>
</dbReference>
<dbReference type="Gene3D" id="3.20.20.70">
    <property type="entry name" value="Aldolase class I"/>
    <property type="match status" value="1"/>
</dbReference>
<dbReference type="EMBL" id="BARW01036235">
    <property type="protein sequence ID" value="GAJ24974.1"/>
    <property type="molecule type" value="Genomic_DNA"/>
</dbReference>
<gene>
    <name evidence="2" type="ORF">S12H4_56301</name>
</gene>
<dbReference type="AlphaFoldDB" id="X1V5K4"/>
<dbReference type="InterPro" id="IPR013785">
    <property type="entry name" value="Aldolase_TIM"/>
</dbReference>
<organism evidence="2">
    <name type="scientific">marine sediment metagenome</name>
    <dbReference type="NCBI Taxonomy" id="412755"/>
    <lineage>
        <taxon>unclassified sequences</taxon>
        <taxon>metagenomes</taxon>
        <taxon>ecological metagenomes</taxon>
    </lineage>
</organism>
<reference evidence="2" key="1">
    <citation type="journal article" date="2014" name="Front. Microbiol.">
        <title>High frequency of phylogenetically diverse reductive dehalogenase-homologous genes in deep subseafloor sedimentary metagenomes.</title>
        <authorList>
            <person name="Kawai M."/>
            <person name="Futagami T."/>
            <person name="Toyoda A."/>
            <person name="Takaki Y."/>
            <person name="Nishi S."/>
            <person name="Hori S."/>
            <person name="Arai W."/>
            <person name="Tsubouchi T."/>
            <person name="Morono Y."/>
            <person name="Uchiyama I."/>
            <person name="Ito T."/>
            <person name="Fujiyama A."/>
            <person name="Inagaki F."/>
            <person name="Takami H."/>
        </authorList>
    </citation>
    <scope>NUCLEOTIDE SEQUENCE</scope>
    <source>
        <strain evidence="2">Expedition CK06-06</strain>
    </source>
</reference>
<sequence>LDQEIKKCIDFAKDDGIGSGVDLIKSIMKVYKNYNMKTEVIAASIRNARQVKEMAEAGADIATIPFNVIKEMIGHPKTAEGIKNFVADVIPEYSALFK</sequence>
<comment type="caution">
    <text evidence="2">The sequence shown here is derived from an EMBL/GenBank/DDBJ whole genome shotgun (WGS) entry which is preliminary data.</text>
</comment>
<name>X1V5K4_9ZZZZ</name>
<dbReference type="PANTHER" id="PTHR10683:SF40">
    <property type="entry name" value="FRUCTOSE-6-PHOSPHATE ALDOLASE 1-RELATED"/>
    <property type="match status" value="1"/>
</dbReference>
<accession>X1V5K4</accession>
<evidence type="ECO:0008006" key="3">
    <source>
        <dbReference type="Google" id="ProtNLM"/>
    </source>
</evidence>
<evidence type="ECO:0000256" key="1">
    <source>
        <dbReference type="ARBA" id="ARBA00023270"/>
    </source>
</evidence>
<evidence type="ECO:0000313" key="2">
    <source>
        <dbReference type="EMBL" id="GAJ24974.1"/>
    </source>
</evidence>
<dbReference type="Pfam" id="PF00923">
    <property type="entry name" value="TAL_FSA"/>
    <property type="match status" value="1"/>
</dbReference>
<proteinExistence type="predicted"/>
<dbReference type="GO" id="GO:0005975">
    <property type="term" value="P:carbohydrate metabolic process"/>
    <property type="evidence" value="ECO:0007669"/>
    <property type="project" value="InterPro"/>
</dbReference>
<keyword evidence="1" id="KW-0704">Schiff base</keyword>
<protein>
    <recommendedName>
        <fullName evidence="3">Transaldolase</fullName>
    </recommendedName>
</protein>
<dbReference type="PANTHER" id="PTHR10683">
    <property type="entry name" value="TRANSALDOLASE"/>
    <property type="match status" value="1"/>
</dbReference>
<feature type="non-terminal residue" evidence="2">
    <location>
        <position position="1"/>
    </location>
</feature>